<feature type="region of interest" description="Disordered" evidence="1">
    <location>
        <begin position="273"/>
        <end position="303"/>
    </location>
</feature>
<feature type="compositionally biased region" description="Basic residues" evidence="1">
    <location>
        <begin position="280"/>
        <end position="303"/>
    </location>
</feature>
<proteinExistence type="predicted"/>
<protein>
    <submittedName>
        <fullName evidence="2">Uncharacterized protein</fullName>
    </submittedName>
</protein>
<dbReference type="EMBL" id="LAZR01009400">
    <property type="protein sequence ID" value="KKM72823.1"/>
    <property type="molecule type" value="Genomic_DNA"/>
</dbReference>
<accession>A0A0F9JT24</accession>
<name>A0A0F9JT24_9ZZZZ</name>
<dbReference type="AlphaFoldDB" id="A0A0F9JT24"/>
<comment type="caution">
    <text evidence="2">The sequence shown here is derived from an EMBL/GenBank/DDBJ whole genome shotgun (WGS) entry which is preliminary data.</text>
</comment>
<reference evidence="2" key="1">
    <citation type="journal article" date="2015" name="Nature">
        <title>Complex archaea that bridge the gap between prokaryotes and eukaryotes.</title>
        <authorList>
            <person name="Spang A."/>
            <person name="Saw J.H."/>
            <person name="Jorgensen S.L."/>
            <person name="Zaremba-Niedzwiedzka K."/>
            <person name="Martijn J."/>
            <person name="Lind A.E."/>
            <person name="van Eijk R."/>
            <person name="Schleper C."/>
            <person name="Guy L."/>
            <person name="Ettema T.J."/>
        </authorList>
    </citation>
    <scope>NUCLEOTIDE SEQUENCE</scope>
</reference>
<organism evidence="2">
    <name type="scientific">marine sediment metagenome</name>
    <dbReference type="NCBI Taxonomy" id="412755"/>
    <lineage>
        <taxon>unclassified sequences</taxon>
        <taxon>metagenomes</taxon>
        <taxon>ecological metagenomes</taxon>
    </lineage>
</organism>
<evidence type="ECO:0000313" key="2">
    <source>
        <dbReference type="EMBL" id="KKM72823.1"/>
    </source>
</evidence>
<gene>
    <name evidence="2" type="ORF">LCGC14_1416690</name>
</gene>
<evidence type="ECO:0000256" key="1">
    <source>
        <dbReference type="SAM" id="MobiDB-lite"/>
    </source>
</evidence>
<sequence>MATKLIQVFPRQLMFSPYAWSKIQYFFSIAGKLEMSGFGVSDADLPLYVKDFQSVDQLSDGTNTELDDMGFNKYVGEMVRKKIPPAGCTRLWVHSHPFADSPHPSGQDNKTFKSKICHDWTVEWACMIIIGKKEAYVELFTQISQFHGYLRTQIPAVVDWMGDFWEKNDEAWEKEYKAHVVEAPEPVIEVADKRFSTDKDASPGLFNFTEEEEHSWTKEWTLFPNTMLNLRQWVLGRAEGFTVNELLDWGGMCVFDTPENLRRTANYEGNKHVEQYKKAEARRRKKEAKNDKKSKKGKKDKSN</sequence>